<evidence type="ECO:0000313" key="3">
    <source>
        <dbReference type="Proteomes" id="UP000279422"/>
    </source>
</evidence>
<evidence type="ECO:0000259" key="1">
    <source>
        <dbReference type="Pfam" id="PF02730"/>
    </source>
</evidence>
<dbReference type="Gene3D" id="3.60.9.10">
    <property type="entry name" value="Aldehyde ferredoxin oxidoreductase, N-terminal domain"/>
    <property type="match status" value="1"/>
</dbReference>
<dbReference type="InterPro" id="IPR036503">
    <property type="entry name" value="Ald_Fedxn_OxRdtase_N_sf"/>
</dbReference>
<name>A0A497E261_UNCAE</name>
<dbReference type="AlphaFoldDB" id="A0A497E261"/>
<accession>A0A497E261</accession>
<dbReference type="EMBL" id="QMPZ01000170">
    <property type="protein sequence ID" value="RLE07408.1"/>
    <property type="molecule type" value="Genomic_DNA"/>
</dbReference>
<sequence length="73" mass="8089">MTQRIGEEKMGGYQGKILRVNLTNRKIEVEKVEETEVRKYIGGSGLGAKILYEETCPDTDPLGEGNLLIFMAG</sequence>
<organism evidence="2 3">
    <name type="scientific">Aerophobetes bacterium</name>
    <dbReference type="NCBI Taxonomy" id="2030807"/>
    <lineage>
        <taxon>Bacteria</taxon>
        <taxon>Candidatus Aerophobota</taxon>
    </lineage>
</organism>
<dbReference type="Proteomes" id="UP000279422">
    <property type="component" value="Unassembled WGS sequence"/>
</dbReference>
<dbReference type="Pfam" id="PF02730">
    <property type="entry name" value="AFOR_N"/>
    <property type="match status" value="1"/>
</dbReference>
<protein>
    <submittedName>
        <fullName evidence="2">Aldehyde ferredoxin oxidoreductase</fullName>
    </submittedName>
</protein>
<dbReference type="SUPFAM" id="SSF56228">
    <property type="entry name" value="Aldehyde ferredoxin oxidoreductase, N-terminal domain"/>
    <property type="match status" value="1"/>
</dbReference>
<dbReference type="PANTHER" id="PTHR30038">
    <property type="entry name" value="ALDEHYDE FERREDOXIN OXIDOREDUCTASE"/>
    <property type="match status" value="1"/>
</dbReference>
<dbReference type="InterPro" id="IPR013983">
    <property type="entry name" value="Ald_Fedxn_OxRdtase_N"/>
</dbReference>
<dbReference type="GO" id="GO:0016625">
    <property type="term" value="F:oxidoreductase activity, acting on the aldehyde or oxo group of donors, iron-sulfur protein as acceptor"/>
    <property type="evidence" value="ECO:0007669"/>
    <property type="project" value="InterPro"/>
</dbReference>
<dbReference type="PANTHER" id="PTHR30038:SF0">
    <property type="entry name" value="TUNGSTEN-CONTAINING ALDEHYDE FERREDOXIN OXIDOREDUCTASE"/>
    <property type="match status" value="1"/>
</dbReference>
<dbReference type="InterPro" id="IPR051919">
    <property type="entry name" value="W-dependent_AOR"/>
</dbReference>
<evidence type="ECO:0000313" key="2">
    <source>
        <dbReference type="EMBL" id="RLE07408.1"/>
    </source>
</evidence>
<comment type="caution">
    <text evidence="2">The sequence shown here is derived from an EMBL/GenBank/DDBJ whole genome shotgun (WGS) entry which is preliminary data.</text>
</comment>
<reference evidence="2 3" key="1">
    <citation type="submission" date="2018-06" db="EMBL/GenBank/DDBJ databases">
        <title>Extensive metabolic versatility and redundancy in microbially diverse, dynamic hydrothermal sediments.</title>
        <authorList>
            <person name="Dombrowski N."/>
            <person name="Teske A."/>
            <person name="Baker B.J."/>
        </authorList>
    </citation>
    <scope>NUCLEOTIDE SEQUENCE [LARGE SCALE GENOMIC DNA]</scope>
    <source>
        <strain evidence="2">B47_G16</strain>
    </source>
</reference>
<feature type="non-terminal residue" evidence="2">
    <location>
        <position position="73"/>
    </location>
</feature>
<gene>
    <name evidence="2" type="ORF">DRJ00_08155</name>
</gene>
<proteinExistence type="predicted"/>
<dbReference type="GO" id="GO:0051536">
    <property type="term" value="F:iron-sulfur cluster binding"/>
    <property type="evidence" value="ECO:0007669"/>
    <property type="project" value="InterPro"/>
</dbReference>
<feature type="domain" description="Aldehyde ferredoxin oxidoreductase N-terminal" evidence="1">
    <location>
        <begin position="15"/>
        <end position="73"/>
    </location>
</feature>